<evidence type="ECO:0000313" key="2">
    <source>
        <dbReference type="EMBL" id="KAG9238226.1"/>
    </source>
</evidence>
<protein>
    <submittedName>
        <fullName evidence="2">Uncharacterized protein</fullName>
    </submittedName>
</protein>
<feature type="region of interest" description="Disordered" evidence="1">
    <location>
        <begin position="1"/>
        <end position="24"/>
    </location>
</feature>
<gene>
    <name evidence="2" type="ORF">BJ875DRAFT_451729</name>
</gene>
<evidence type="ECO:0000256" key="1">
    <source>
        <dbReference type="SAM" id="MobiDB-lite"/>
    </source>
</evidence>
<dbReference type="Proteomes" id="UP000824998">
    <property type="component" value="Unassembled WGS sequence"/>
</dbReference>
<organism evidence="2 3">
    <name type="scientific">Amylocarpus encephaloides</name>
    <dbReference type="NCBI Taxonomy" id="45428"/>
    <lineage>
        <taxon>Eukaryota</taxon>
        <taxon>Fungi</taxon>
        <taxon>Dikarya</taxon>
        <taxon>Ascomycota</taxon>
        <taxon>Pezizomycotina</taxon>
        <taxon>Leotiomycetes</taxon>
        <taxon>Helotiales</taxon>
        <taxon>Helotiales incertae sedis</taxon>
        <taxon>Amylocarpus</taxon>
    </lineage>
</organism>
<name>A0A9P7YRA6_9HELO</name>
<evidence type="ECO:0000313" key="3">
    <source>
        <dbReference type="Proteomes" id="UP000824998"/>
    </source>
</evidence>
<keyword evidence="3" id="KW-1185">Reference proteome</keyword>
<dbReference type="AlphaFoldDB" id="A0A9P7YRA6"/>
<reference evidence="2" key="1">
    <citation type="journal article" date="2021" name="IMA Fungus">
        <title>Genomic characterization of three marine fungi, including Emericellopsis atlantica sp. nov. with signatures of a generalist lifestyle and marine biomass degradation.</title>
        <authorList>
            <person name="Hagestad O.C."/>
            <person name="Hou L."/>
            <person name="Andersen J.H."/>
            <person name="Hansen E.H."/>
            <person name="Altermark B."/>
            <person name="Li C."/>
            <person name="Kuhnert E."/>
            <person name="Cox R.J."/>
            <person name="Crous P.W."/>
            <person name="Spatafora J.W."/>
            <person name="Lail K."/>
            <person name="Amirebrahimi M."/>
            <person name="Lipzen A."/>
            <person name="Pangilinan J."/>
            <person name="Andreopoulos W."/>
            <person name="Hayes R.D."/>
            <person name="Ng V."/>
            <person name="Grigoriev I.V."/>
            <person name="Jackson S.A."/>
            <person name="Sutton T.D.S."/>
            <person name="Dobson A.D.W."/>
            <person name="Rama T."/>
        </authorList>
    </citation>
    <scope>NUCLEOTIDE SEQUENCE</scope>
    <source>
        <strain evidence="2">TRa018bII</strain>
    </source>
</reference>
<comment type="caution">
    <text evidence="2">The sequence shown here is derived from an EMBL/GenBank/DDBJ whole genome shotgun (WGS) entry which is preliminary data.</text>
</comment>
<dbReference type="EMBL" id="MU251373">
    <property type="protein sequence ID" value="KAG9238226.1"/>
    <property type="molecule type" value="Genomic_DNA"/>
</dbReference>
<accession>A0A9P7YRA6</accession>
<proteinExistence type="predicted"/>
<sequence length="111" mass="12614">MPLMSPQQKLQSCSDSSTMRSNQPSFGTCLPRHMLKNLLMVQSRRSSLILLWAVLAVDMVAECINKHTSARAIHEMVARVPKKLGVVYQHVLESIIPGRNKPEDLLLFQWM</sequence>